<dbReference type="InterPro" id="IPR005828">
    <property type="entry name" value="MFS_sugar_transport-like"/>
</dbReference>
<feature type="transmembrane region" description="Helical" evidence="7">
    <location>
        <begin position="100"/>
        <end position="123"/>
    </location>
</feature>
<evidence type="ECO:0000256" key="6">
    <source>
        <dbReference type="ARBA" id="ARBA00023136"/>
    </source>
</evidence>
<feature type="transmembrane region" description="Helical" evidence="7">
    <location>
        <begin position="64"/>
        <end position="88"/>
    </location>
</feature>
<dbReference type="EMBL" id="WBJX01000001">
    <property type="protein sequence ID" value="KAB1639402.1"/>
    <property type="molecule type" value="Genomic_DNA"/>
</dbReference>
<sequence length="443" mass="46573">MSDRAPTATIEYSAVQELSSRDANKVAVGALVGTALEYYDFFLFSAAAALVFNVQYFTNENASAAALASFATFGVGVAARPIGGVIFGAMGDRIGRRKTLMITIIGIGVITGLIGILPTYAAIGIAAPILLVLLRVVQGLFVGGEWSGALTLVVENAPLHLRARYAVIPLIGSPIGTILSSGGFFLITFFFTQENFDSWAWRIPFLLSLPLLLIAIYIRSRLEESPVFRQLEAAGETAPTPVRTTFKHSWRQILVGLGSSLLGMGGFYLVTTFCVWYGVNVLDYEPSLMLLGTIAAATAEIFVILGAGRLGARFGSSRVILWGGIASAAVAVPAFMMLASGVPVLVILAMVLAVSTLSFPYAGTGAVLTGLFPAKTRYTGVAVANNTAAMVAGFVPLVVTGLVATANESWWPAALMLAFISIVTAVCGAIAPRFSVSLPGFKH</sequence>
<feature type="transmembrane region" description="Helical" evidence="7">
    <location>
        <begin position="253"/>
        <end position="278"/>
    </location>
</feature>
<feature type="transmembrane region" description="Helical" evidence="7">
    <location>
        <begin position="383"/>
        <end position="404"/>
    </location>
</feature>
<feature type="transmembrane region" description="Helical" evidence="7">
    <location>
        <begin position="319"/>
        <end position="339"/>
    </location>
</feature>
<evidence type="ECO:0000256" key="2">
    <source>
        <dbReference type="ARBA" id="ARBA00022448"/>
    </source>
</evidence>
<dbReference type="SUPFAM" id="SSF103473">
    <property type="entry name" value="MFS general substrate transporter"/>
    <property type="match status" value="1"/>
</dbReference>
<organism evidence="9 10">
    <name type="scientific">Pseudoclavibacter terrae</name>
    <dbReference type="NCBI Taxonomy" id="1530195"/>
    <lineage>
        <taxon>Bacteria</taxon>
        <taxon>Bacillati</taxon>
        <taxon>Actinomycetota</taxon>
        <taxon>Actinomycetes</taxon>
        <taxon>Micrococcales</taxon>
        <taxon>Microbacteriaceae</taxon>
        <taxon>Pseudoclavibacter</taxon>
    </lineage>
</organism>
<evidence type="ECO:0000259" key="8">
    <source>
        <dbReference type="PROSITE" id="PS50850"/>
    </source>
</evidence>
<keyword evidence="3" id="KW-1003">Cell membrane</keyword>
<dbReference type="PROSITE" id="PS50850">
    <property type="entry name" value="MFS"/>
    <property type="match status" value="1"/>
</dbReference>
<feature type="transmembrane region" description="Helical" evidence="7">
    <location>
        <begin position="290"/>
        <end position="307"/>
    </location>
</feature>
<dbReference type="PANTHER" id="PTHR43045:SF1">
    <property type="entry name" value="SHIKIMATE TRANSPORTER"/>
    <property type="match status" value="1"/>
</dbReference>
<feature type="transmembrane region" description="Helical" evidence="7">
    <location>
        <begin position="345"/>
        <end position="371"/>
    </location>
</feature>
<dbReference type="Pfam" id="PF00083">
    <property type="entry name" value="Sugar_tr"/>
    <property type="match status" value="1"/>
</dbReference>
<dbReference type="InterPro" id="IPR020846">
    <property type="entry name" value="MFS_dom"/>
</dbReference>
<feature type="transmembrane region" description="Helical" evidence="7">
    <location>
        <begin position="410"/>
        <end position="431"/>
    </location>
</feature>
<dbReference type="InterPro" id="IPR036259">
    <property type="entry name" value="MFS_trans_sf"/>
</dbReference>
<dbReference type="InterPro" id="IPR005829">
    <property type="entry name" value="Sugar_transporter_CS"/>
</dbReference>
<evidence type="ECO:0000256" key="5">
    <source>
        <dbReference type="ARBA" id="ARBA00022989"/>
    </source>
</evidence>
<evidence type="ECO:0000313" key="10">
    <source>
        <dbReference type="Proteomes" id="UP000490386"/>
    </source>
</evidence>
<keyword evidence="6 7" id="KW-0472">Membrane</keyword>
<feature type="transmembrane region" description="Helical" evidence="7">
    <location>
        <begin position="166"/>
        <end position="187"/>
    </location>
</feature>
<evidence type="ECO:0000256" key="1">
    <source>
        <dbReference type="ARBA" id="ARBA00004651"/>
    </source>
</evidence>
<protein>
    <submittedName>
        <fullName evidence="9">MHS family MFS transporter</fullName>
    </submittedName>
</protein>
<dbReference type="GO" id="GO:0022857">
    <property type="term" value="F:transmembrane transporter activity"/>
    <property type="evidence" value="ECO:0007669"/>
    <property type="project" value="InterPro"/>
</dbReference>
<dbReference type="Proteomes" id="UP000490386">
    <property type="component" value="Unassembled WGS sequence"/>
</dbReference>
<dbReference type="AlphaFoldDB" id="A0A7J5B5H4"/>
<evidence type="ECO:0000256" key="4">
    <source>
        <dbReference type="ARBA" id="ARBA00022692"/>
    </source>
</evidence>
<feature type="domain" description="Major facilitator superfamily (MFS) profile" evidence="8">
    <location>
        <begin position="26"/>
        <end position="436"/>
    </location>
</feature>
<proteinExistence type="predicted"/>
<keyword evidence="10" id="KW-1185">Reference proteome</keyword>
<keyword evidence="5 7" id="KW-1133">Transmembrane helix</keyword>
<keyword evidence="2" id="KW-0813">Transport</keyword>
<evidence type="ECO:0000256" key="3">
    <source>
        <dbReference type="ARBA" id="ARBA00022475"/>
    </source>
</evidence>
<comment type="caution">
    <text evidence="9">The sequence shown here is derived from an EMBL/GenBank/DDBJ whole genome shotgun (WGS) entry which is preliminary data.</text>
</comment>
<dbReference type="Gene3D" id="1.20.1250.20">
    <property type="entry name" value="MFS general substrate transporter like domains"/>
    <property type="match status" value="2"/>
</dbReference>
<dbReference type="RefSeq" id="WP_151422365.1">
    <property type="nucleotide sequence ID" value="NZ_WBJX01000001.1"/>
</dbReference>
<reference evidence="9 10" key="1">
    <citation type="submission" date="2019-09" db="EMBL/GenBank/DDBJ databases">
        <title>Phylogeny of genus Pseudoclavibacter and closely related genus.</title>
        <authorList>
            <person name="Li Y."/>
        </authorList>
    </citation>
    <scope>NUCLEOTIDE SEQUENCE [LARGE SCALE GENOMIC DNA]</scope>
    <source>
        <strain evidence="9 10">THG-MD12</strain>
    </source>
</reference>
<dbReference type="GO" id="GO:0005886">
    <property type="term" value="C:plasma membrane"/>
    <property type="evidence" value="ECO:0007669"/>
    <property type="project" value="UniProtKB-SubCell"/>
</dbReference>
<name>A0A7J5B5H4_9MICO</name>
<keyword evidence="4 7" id="KW-0812">Transmembrane</keyword>
<evidence type="ECO:0000313" key="9">
    <source>
        <dbReference type="EMBL" id="KAB1639402.1"/>
    </source>
</evidence>
<evidence type="ECO:0000256" key="7">
    <source>
        <dbReference type="SAM" id="Phobius"/>
    </source>
</evidence>
<accession>A0A7J5B5H4</accession>
<dbReference type="PANTHER" id="PTHR43045">
    <property type="entry name" value="SHIKIMATE TRANSPORTER"/>
    <property type="match status" value="1"/>
</dbReference>
<feature type="transmembrane region" description="Helical" evidence="7">
    <location>
        <begin position="199"/>
        <end position="218"/>
    </location>
</feature>
<dbReference type="PROSITE" id="PS00217">
    <property type="entry name" value="SUGAR_TRANSPORT_2"/>
    <property type="match status" value="1"/>
</dbReference>
<dbReference type="OrthoDB" id="8953821at2"/>
<gene>
    <name evidence="9" type="ORF">F8O03_03440</name>
</gene>
<comment type="subcellular location">
    <subcellularLocation>
        <location evidence="1">Cell membrane</location>
        <topology evidence="1">Multi-pass membrane protein</topology>
    </subcellularLocation>
</comment>
<feature type="transmembrane region" description="Helical" evidence="7">
    <location>
        <begin position="129"/>
        <end position="154"/>
    </location>
</feature>